<feature type="non-terminal residue" evidence="10">
    <location>
        <position position="1"/>
    </location>
</feature>
<dbReference type="InterPro" id="IPR020894">
    <property type="entry name" value="Cadherin_CS"/>
</dbReference>
<comment type="subcellular location">
    <subcellularLocation>
        <location evidence="1">Membrane</location>
        <topology evidence="1">Single-pass membrane protein</topology>
    </subcellularLocation>
</comment>
<dbReference type="CDD" id="cd11304">
    <property type="entry name" value="Cadherin_repeat"/>
    <property type="match status" value="3"/>
</dbReference>
<keyword evidence="7" id="KW-0325">Glycoprotein</keyword>
<keyword evidence="2" id="KW-0812">Transmembrane</keyword>
<keyword evidence="11" id="KW-1185">Reference proteome</keyword>
<dbReference type="PRINTS" id="PR00205">
    <property type="entry name" value="CADHERIN"/>
</dbReference>
<dbReference type="InterPro" id="IPR015919">
    <property type="entry name" value="Cadherin-like_sf"/>
</dbReference>
<dbReference type="PROSITE" id="PS00232">
    <property type="entry name" value="CADHERIN_1"/>
    <property type="match status" value="1"/>
</dbReference>
<evidence type="ECO:0000256" key="2">
    <source>
        <dbReference type="ARBA" id="ARBA00022692"/>
    </source>
</evidence>
<feature type="domain" description="Cadherin" evidence="9">
    <location>
        <begin position="203"/>
        <end position="308"/>
    </location>
</feature>
<name>A0ABN8T4H5_9CNID</name>
<evidence type="ECO:0000256" key="1">
    <source>
        <dbReference type="ARBA" id="ARBA00004167"/>
    </source>
</evidence>
<accession>A0ABN8T4H5</accession>
<dbReference type="Proteomes" id="UP001159427">
    <property type="component" value="Unassembled WGS sequence"/>
</dbReference>
<protein>
    <recommendedName>
        <fullName evidence="9">Cadherin domain-containing protein</fullName>
    </recommendedName>
</protein>
<evidence type="ECO:0000256" key="3">
    <source>
        <dbReference type="ARBA" id="ARBA00022737"/>
    </source>
</evidence>
<comment type="caution">
    <text evidence="10">The sequence shown here is derived from an EMBL/GenBank/DDBJ whole genome shotgun (WGS) entry which is preliminary data.</text>
</comment>
<proteinExistence type="predicted"/>
<keyword evidence="3" id="KW-0677">Repeat</keyword>
<dbReference type="Gene3D" id="2.60.40.60">
    <property type="entry name" value="Cadherins"/>
    <property type="match status" value="3"/>
</dbReference>
<dbReference type="Pfam" id="PF00028">
    <property type="entry name" value="Cadherin"/>
    <property type="match status" value="3"/>
</dbReference>
<evidence type="ECO:0000256" key="4">
    <source>
        <dbReference type="ARBA" id="ARBA00022837"/>
    </source>
</evidence>
<dbReference type="PANTHER" id="PTHR24028:SF310">
    <property type="entry name" value="NEURAL-CADHERIN-LIKE PROTEIN"/>
    <property type="match status" value="1"/>
</dbReference>
<keyword evidence="4 8" id="KW-0106">Calcium</keyword>
<organism evidence="10 11">
    <name type="scientific">Porites evermanni</name>
    <dbReference type="NCBI Taxonomy" id="104178"/>
    <lineage>
        <taxon>Eukaryota</taxon>
        <taxon>Metazoa</taxon>
        <taxon>Cnidaria</taxon>
        <taxon>Anthozoa</taxon>
        <taxon>Hexacorallia</taxon>
        <taxon>Scleractinia</taxon>
        <taxon>Fungiina</taxon>
        <taxon>Poritidae</taxon>
        <taxon>Porites</taxon>
    </lineage>
</organism>
<evidence type="ECO:0000256" key="7">
    <source>
        <dbReference type="ARBA" id="ARBA00023180"/>
    </source>
</evidence>
<reference evidence="10 11" key="1">
    <citation type="submission" date="2022-05" db="EMBL/GenBank/DDBJ databases">
        <authorList>
            <consortium name="Genoscope - CEA"/>
            <person name="William W."/>
        </authorList>
    </citation>
    <scope>NUCLEOTIDE SEQUENCE [LARGE SCALE GENOMIC DNA]</scope>
</reference>
<dbReference type="InterPro" id="IPR002126">
    <property type="entry name" value="Cadherin-like_dom"/>
</dbReference>
<evidence type="ECO:0000313" key="10">
    <source>
        <dbReference type="EMBL" id="CAH3199200.1"/>
    </source>
</evidence>
<feature type="domain" description="Cadherin" evidence="9">
    <location>
        <begin position="98"/>
        <end position="201"/>
    </location>
</feature>
<keyword evidence="5" id="KW-1133">Transmembrane helix</keyword>
<keyword evidence="6" id="KW-0472">Membrane</keyword>
<dbReference type="SMART" id="SM00112">
    <property type="entry name" value="CA"/>
    <property type="match status" value="3"/>
</dbReference>
<dbReference type="EMBL" id="CALNXI010006835">
    <property type="protein sequence ID" value="CAH3199200.1"/>
    <property type="molecule type" value="Genomic_DNA"/>
</dbReference>
<evidence type="ECO:0000313" key="11">
    <source>
        <dbReference type="Proteomes" id="UP001159427"/>
    </source>
</evidence>
<evidence type="ECO:0000256" key="6">
    <source>
        <dbReference type="ARBA" id="ARBA00023136"/>
    </source>
</evidence>
<evidence type="ECO:0000259" key="9">
    <source>
        <dbReference type="PROSITE" id="PS50268"/>
    </source>
</evidence>
<gene>
    <name evidence="10" type="ORF">PEVE_00039147</name>
</gene>
<dbReference type="SUPFAM" id="SSF49313">
    <property type="entry name" value="Cadherin-like"/>
    <property type="match status" value="4"/>
</dbReference>
<feature type="non-terminal residue" evidence="10">
    <location>
        <position position="341"/>
    </location>
</feature>
<evidence type="ECO:0000256" key="5">
    <source>
        <dbReference type="ARBA" id="ARBA00022989"/>
    </source>
</evidence>
<dbReference type="InterPro" id="IPR050174">
    <property type="entry name" value="Protocadherin/Cadherin-CA"/>
</dbReference>
<sequence length="341" mass="34800">SFSASVSEDSVPGTSVVRVTASDDDLSDVITYTISGADSVNFTVNENTGVISTSALLDRESQDSCSFTLTATDSGGRFSLVTINVTVSDVNDNNPVCGASVYAGSVAENAAVATSAITVECPDLDIGGNGEVTYSIVSGDGGAFVVNSSTGEISTSASLDFESLQEYKITVEASDAGSPPKTATTTILITVTGINEHTPQFTSSGIYIVNVSESLALGHDVITVSANDADMGSQGEVTYSITAGDAYGNFIIDRNSGLVELVSILDYETSSQITLTITATDGDSGSPLSAQASVTVNLLDYNDNHPACLPGLLTPAILETAAVSDVVATLNCSDQDSGINS</sequence>
<dbReference type="PROSITE" id="PS50268">
    <property type="entry name" value="CADHERIN_2"/>
    <property type="match status" value="3"/>
</dbReference>
<feature type="domain" description="Cadherin" evidence="9">
    <location>
        <begin position="2"/>
        <end position="97"/>
    </location>
</feature>
<evidence type="ECO:0000256" key="8">
    <source>
        <dbReference type="PROSITE-ProRule" id="PRU00043"/>
    </source>
</evidence>
<dbReference type="PANTHER" id="PTHR24028">
    <property type="entry name" value="CADHERIN-87A"/>
    <property type="match status" value="1"/>
</dbReference>